<organism evidence="6 7">
    <name type="scientific">Chrysophaeum taylorii</name>
    <dbReference type="NCBI Taxonomy" id="2483200"/>
    <lineage>
        <taxon>Eukaryota</taxon>
        <taxon>Sar</taxon>
        <taxon>Stramenopiles</taxon>
        <taxon>Ochrophyta</taxon>
        <taxon>Pelagophyceae</taxon>
        <taxon>Pelagomonadales</taxon>
        <taxon>Pelagomonadaceae</taxon>
        <taxon>Chrysophaeum</taxon>
    </lineage>
</organism>
<dbReference type="PANTHER" id="PTHR20648">
    <property type="entry name" value="ELONGIN-C"/>
    <property type="match status" value="1"/>
</dbReference>
<dbReference type="Proteomes" id="UP001230188">
    <property type="component" value="Unassembled WGS sequence"/>
</dbReference>
<dbReference type="InterPro" id="IPR016073">
    <property type="entry name" value="Skp1_comp_POZ"/>
</dbReference>
<name>A0AAD7XL96_9STRA</name>
<comment type="caution">
    <text evidence="6">The sequence shown here is derived from an EMBL/GenBank/DDBJ whole genome shotgun (WGS) entry which is preliminary data.</text>
</comment>
<dbReference type="CDD" id="cd18321">
    <property type="entry name" value="BTB_POZ_EloC"/>
    <property type="match status" value="1"/>
</dbReference>
<dbReference type="SUPFAM" id="SSF54695">
    <property type="entry name" value="POZ domain"/>
    <property type="match status" value="1"/>
</dbReference>
<dbReference type="GO" id="GO:0006511">
    <property type="term" value="P:ubiquitin-dependent protein catabolic process"/>
    <property type="evidence" value="ECO:0007669"/>
    <property type="project" value="InterPro"/>
</dbReference>
<dbReference type="InterPro" id="IPR011333">
    <property type="entry name" value="SKP1/BTB/POZ_sf"/>
</dbReference>
<reference evidence="6" key="1">
    <citation type="submission" date="2023-01" db="EMBL/GenBank/DDBJ databases">
        <title>Metagenome sequencing of chrysophaentin producing Chrysophaeum taylorii.</title>
        <authorList>
            <person name="Davison J."/>
            <person name="Bewley C."/>
        </authorList>
    </citation>
    <scope>NUCLEOTIDE SEQUENCE</scope>
    <source>
        <strain evidence="6">NIES-1699</strain>
    </source>
</reference>
<evidence type="ECO:0000313" key="6">
    <source>
        <dbReference type="EMBL" id="KAJ8608806.1"/>
    </source>
</evidence>
<evidence type="ECO:0000259" key="5">
    <source>
        <dbReference type="Pfam" id="PF03931"/>
    </source>
</evidence>
<evidence type="ECO:0000256" key="3">
    <source>
        <dbReference type="ARBA" id="ARBA00021347"/>
    </source>
</evidence>
<keyword evidence="4" id="KW-0539">Nucleus</keyword>
<accession>A0AAD7XL96</accession>
<feature type="domain" description="SKP1 component POZ" evidence="5">
    <location>
        <begin position="12"/>
        <end position="70"/>
    </location>
</feature>
<dbReference type="Pfam" id="PF03931">
    <property type="entry name" value="Skp1_POZ"/>
    <property type="match status" value="1"/>
</dbReference>
<dbReference type="SMART" id="SM00512">
    <property type="entry name" value="Skp1"/>
    <property type="match status" value="1"/>
</dbReference>
<comment type="similarity">
    <text evidence="2">Belongs to the SKP1 family.</text>
</comment>
<evidence type="ECO:0000256" key="1">
    <source>
        <dbReference type="ARBA" id="ARBA00004123"/>
    </source>
</evidence>
<evidence type="ECO:0000256" key="2">
    <source>
        <dbReference type="ARBA" id="ARBA00009993"/>
    </source>
</evidence>
<dbReference type="InterPro" id="IPR039948">
    <property type="entry name" value="ELC1"/>
</dbReference>
<dbReference type="InterPro" id="IPR001232">
    <property type="entry name" value="SKP1-like"/>
</dbReference>
<evidence type="ECO:0000313" key="7">
    <source>
        <dbReference type="Proteomes" id="UP001230188"/>
    </source>
</evidence>
<proteinExistence type="inferred from homology"/>
<gene>
    <name evidence="6" type="ORF">CTAYLR_009348</name>
</gene>
<keyword evidence="7" id="KW-1185">Reference proteome</keyword>
<dbReference type="GO" id="GO:0005634">
    <property type="term" value="C:nucleus"/>
    <property type="evidence" value="ECO:0007669"/>
    <property type="project" value="UniProtKB-SubCell"/>
</dbReference>
<dbReference type="EMBL" id="JAQMWT010000158">
    <property type="protein sequence ID" value="KAJ8608806.1"/>
    <property type="molecule type" value="Genomic_DNA"/>
</dbReference>
<sequence>MGEEEEEPATYVKLVSAEGHEFIIDRKCANSSGTIKAMLEGQFSESSGEIRFPEISTPILEKVIQYFYYKMRYTNSHVRVPEFKIEPAIALELLMAANYLDC</sequence>
<comment type="subcellular location">
    <subcellularLocation>
        <location evidence="1">Nucleus</location>
    </subcellularLocation>
</comment>
<dbReference type="Gene3D" id="3.30.710.10">
    <property type="entry name" value="Potassium Channel Kv1.1, Chain A"/>
    <property type="match status" value="1"/>
</dbReference>
<dbReference type="FunFam" id="3.30.710.10:FF:000035">
    <property type="entry name" value="Elongin C transcription elongation factor"/>
    <property type="match status" value="1"/>
</dbReference>
<evidence type="ECO:0000256" key="4">
    <source>
        <dbReference type="ARBA" id="ARBA00023242"/>
    </source>
</evidence>
<protein>
    <recommendedName>
        <fullName evidence="3">Elongin-C</fullName>
    </recommendedName>
</protein>
<dbReference type="AlphaFoldDB" id="A0AAD7XL96"/>